<reference evidence="2" key="1">
    <citation type="submission" date="2020-08" db="EMBL/GenBank/DDBJ databases">
        <title>Genome public.</title>
        <authorList>
            <person name="Liu C."/>
            <person name="Sun Q."/>
        </authorList>
    </citation>
    <scope>NUCLEOTIDE SEQUENCE</scope>
    <source>
        <strain evidence="2">BX12</strain>
    </source>
</reference>
<gene>
    <name evidence="2" type="ORF">H9L42_06560</name>
</gene>
<organism evidence="2 3">
    <name type="scientific">Zhenpiania hominis</name>
    <dbReference type="NCBI Taxonomy" id="2763644"/>
    <lineage>
        <taxon>Bacteria</taxon>
        <taxon>Bacillati</taxon>
        <taxon>Bacillota</taxon>
        <taxon>Clostridia</taxon>
        <taxon>Peptostreptococcales</taxon>
        <taxon>Anaerovoracaceae</taxon>
        <taxon>Zhenpiania</taxon>
    </lineage>
</organism>
<evidence type="ECO:0000313" key="2">
    <source>
        <dbReference type="EMBL" id="MBC6679486.1"/>
    </source>
</evidence>
<evidence type="ECO:0000256" key="1">
    <source>
        <dbReference type="SAM" id="SignalP"/>
    </source>
</evidence>
<keyword evidence="1" id="KW-0732">Signal</keyword>
<dbReference type="PROSITE" id="PS51257">
    <property type="entry name" value="PROKAR_LIPOPROTEIN"/>
    <property type="match status" value="1"/>
</dbReference>
<evidence type="ECO:0008006" key="4">
    <source>
        <dbReference type="Google" id="ProtNLM"/>
    </source>
</evidence>
<dbReference type="EMBL" id="JACRYT010000005">
    <property type="protein sequence ID" value="MBC6679486.1"/>
    <property type="molecule type" value="Genomic_DNA"/>
</dbReference>
<comment type="caution">
    <text evidence="2">The sequence shown here is derived from an EMBL/GenBank/DDBJ whole genome shotgun (WGS) entry which is preliminary data.</text>
</comment>
<keyword evidence="3" id="KW-1185">Reference proteome</keyword>
<protein>
    <recommendedName>
        <fullName evidence="4">Lipoprotein</fullName>
    </recommendedName>
</protein>
<dbReference type="Proteomes" id="UP000602647">
    <property type="component" value="Unassembled WGS sequence"/>
</dbReference>
<accession>A0A923NI66</accession>
<dbReference type="RefSeq" id="WP_187302595.1">
    <property type="nucleotide sequence ID" value="NZ_CBCTON010000026.1"/>
</dbReference>
<feature type="signal peptide" evidence="1">
    <location>
        <begin position="1"/>
        <end position="24"/>
    </location>
</feature>
<sequence>MMKKRQFTLLMVLVLLFCSLTLSSCGQNSGDEELMDELAEPEITVKYLSGEYADQILKDGGEKVLGTISIDEAGNGDYDLTVNSMVIVESSITDEGYYVADKNLSETVPLDSEARVTYIKNKKKGPQVMDLNKFIAQVQDDAASQDKAGNSEEEKLYDVYIIGGSALMILARELPDA</sequence>
<dbReference type="AlphaFoldDB" id="A0A923NI66"/>
<name>A0A923NI66_9FIRM</name>
<feature type="chain" id="PRO_5039006151" description="Lipoprotein" evidence="1">
    <location>
        <begin position="25"/>
        <end position="177"/>
    </location>
</feature>
<evidence type="ECO:0000313" key="3">
    <source>
        <dbReference type="Proteomes" id="UP000602647"/>
    </source>
</evidence>
<proteinExistence type="predicted"/>